<dbReference type="NCBIfam" id="NF010141">
    <property type="entry name" value="PRK13616.1"/>
    <property type="match status" value="1"/>
</dbReference>
<accession>A0A3M8K750</accession>
<dbReference type="EMBL" id="PTJO01000004">
    <property type="protein sequence ID" value="RNE49043.1"/>
    <property type="molecule type" value="Genomic_DNA"/>
</dbReference>
<dbReference type="InterPro" id="IPR018910">
    <property type="entry name" value="LpqB_C"/>
</dbReference>
<evidence type="ECO:0000256" key="5">
    <source>
        <dbReference type="ARBA" id="ARBA00023288"/>
    </source>
</evidence>
<feature type="chain" id="PRO_5039212678" description="Lipoprotein LpqB" evidence="7">
    <location>
        <begin position="22"/>
        <end position="564"/>
    </location>
</feature>
<keyword evidence="10" id="KW-1185">Reference proteome</keyword>
<comment type="similarity">
    <text evidence="6">Belongs to the LpqB lipoprotein family.</text>
</comment>
<keyword evidence="4 6" id="KW-0564">Palmitate</keyword>
<name>A0A3M8K750_9CORY</name>
<evidence type="ECO:0000313" key="10">
    <source>
        <dbReference type="Proteomes" id="UP000266975"/>
    </source>
</evidence>
<dbReference type="GO" id="GO:0005886">
    <property type="term" value="C:plasma membrane"/>
    <property type="evidence" value="ECO:0007669"/>
    <property type="project" value="UniProtKB-SubCell"/>
</dbReference>
<comment type="subcellular location">
    <subcellularLocation>
        <location evidence="6">Cell membrane</location>
        <topology evidence="6">Lipid-anchor</topology>
    </subcellularLocation>
</comment>
<keyword evidence="1 6" id="KW-1003">Cell membrane</keyword>
<evidence type="ECO:0000256" key="4">
    <source>
        <dbReference type="ARBA" id="ARBA00023139"/>
    </source>
</evidence>
<keyword evidence="2 6" id="KW-0732">Signal</keyword>
<dbReference type="Proteomes" id="UP000266975">
    <property type="component" value="Unassembled WGS sequence"/>
</dbReference>
<dbReference type="HAMAP" id="MF_01373">
    <property type="entry name" value="LpqB_lipoprot"/>
    <property type="match status" value="1"/>
</dbReference>
<gene>
    <name evidence="6" type="primary">lpqB</name>
    <name evidence="9" type="ORF">C5L39_05420</name>
</gene>
<sequence>MRTLIASIAVVGLLGSCTSLPTDTEPQALRSFEQSVPDTAASGPEPGREPDLLLRDFYTASSQPTQDFQEARAYLSPEAAEQWNPGESTLVVDRIDLNTQAGSTSQQRSLDVGGNVIGLIATGGAYEPENGTYEATIEMELDDGGEWRITSLPDGVVIEQTELRNQFQPHRVFFFDSTKSVLVGDRRWIYTGHQSLDAELITLMMDGPSDLLAPAVTEVVSSEATFAGVTDGVYQFTGFADLDPDERLEFGAQLVWTLAAANVPEPYAVEVDGAPLLPGYGELTTDDFADFNPQINPSTSSTLFALTNGIVHRVGSNTVEPVDGELGSIGNITSVNIAAEGEVGAVQSQDDESVLLTGTLESDLSESLRADTLSQPTFELDPSAQWVVADGESVVRVIRAEASGEYASSEVDTSSLVDIDGTISVLRLSQTGARVAMIIDGRVYAGVVSRPAPAEWRIVNVRELASQLEGTALALDWQPDGSLVVGTSSPETPIWRVEQDGSAVTSLPSGNISAPVVTVETSSSTIYLTDALAVRQMPISGSDSTFWREVTGLQGLRSAPVVAD</sequence>
<reference evidence="9 10" key="1">
    <citation type="submission" date="2018-02" db="EMBL/GenBank/DDBJ databases">
        <title>Corynebacterium alimpuense sp. nov., a marine obligate actinomycete isolated from sediments of Valparaiso bay, Chile.</title>
        <authorList>
            <person name="Claverias F."/>
            <person name="Gonzales-Siles L."/>
            <person name="Salva-Serra F."/>
            <person name="Inganaes E."/>
            <person name="Molin K."/>
            <person name="Cumsille A."/>
            <person name="Undabarrena A."/>
            <person name="Couve E."/>
            <person name="Moore E.R.B."/>
            <person name="Gomila M."/>
            <person name="Camara B."/>
        </authorList>
    </citation>
    <scope>NUCLEOTIDE SEQUENCE [LARGE SCALE GENOMIC DNA]</scope>
    <source>
        <strain evidence="9 10">CCUG 69366</strain>
    </source>
</reference>
<evidence type="ECO:0000256" key="6">
    <source>
        <dbReference type="HAMAP-Rule" id="MF_01373"/>
    </source>
</evidence>
<dbReference type="PROSITE" id="PS51257">
    <property type="entry name" value="PROKAR_LIPOPROTEIN"/>
    <property type="match status" value="1"/>
</dbReference>
<dbReference type="SMART" id="SM00909">
    <property type="entry name" value="Germane"/>
    <property type="match status" value="1"/>
</dbReference>
<dbReference type="InterPro" id="IPR023959">
    <property type="entry name" value="LpqB"/>
</dbReference>
<keyword evidence="3 6" id="KW-0472">Membrane</keyword>
<protein>
    <recommendedName>
        <fullName evidence="6">Lipoprotein LpqB</fullName>
    </recommendedName>
</protein>
<evidence type="ECO:0000256" key="3">
    <source>
        <dbReference type="ARBA" id="ARBA00023136"/>
    </source>
</evidence>
<organism evidence="9 10">
    <name type="scientific">Corynebacterium alimapuense</name>
    <dbReference type="NCBI Taxonomy" id="1576874"/>
    <lineage>
        <taxon>Bacteria</taxon>
        <taxon>Bacillati</taxon>
        <taxon>Actinomycetota</taxon>
        <taxon>Actinomycetes</taxon>
        <taxon>Mycobacteriales</taxon>
        <taxon>Corynebacteriaceae</taxon>
        <taxon>Corynebacterium</taxon>
    </lineage>
</organism>
<evidence type="ECO:0000313" key="9">
    <source>
        <dbReference type="EMBL" id="RNE49043.1"/>
    </source>
</evidence>
<keyword evidence="5 6" id="KW-0449">Lipoprotein</keyword>
<dbReference type="InterPro" id="IPR019606">
    <property type="entry name" value="GerMN"/>
</dbReference>
<feature type="signal peptide" evidence="7">
    <location>
        <begin position="1"/>
        <end position="21"/>
    </location>
</feature>
<feature type="domain" description="GerMN" evidence="8">
    <location>
        <begin position="197"/>
        <end position="280"/>
    </location>
</feature>
<evidence type="ECO:0000256" key="2">
    <source>
        <dbReference type="ARBA" id="ARBA00022729"/>
    </source>
</evidence>
<dbReference type="Pfam" id="PF25976">
    <property type="entry name" value="LpqB_N"/>
    <property type="match status" value="1"/>
</dbReference>
<dbReference type="InterPro" id="IPR059026">
    <property type="entry name" value="LpqB_N"/>
</dbReference>
<dbReference type="Pfam" id="PF10646">
    <property type="entry name" value="Germane"/>
    <property type="match status" value="1"/>
</dbReference>
<dbReference type="OrthoDB" id="3226781at2"/>
<evidence type="ECO:0000256" key="1">
    <source>
        <dbReference type="ARBA" id="ARBA00022475"/>
    </source>
</evidence>
<evidence type="ECO:0000256" key="7">
    <source>
        <dbReference type="SAM" id="SignalP"/>
    </source>
</evidence>
<dbReference type="AlphaFoldDB" id="A0A3M8K750"/>
<evidence type="ECO:0000259" key="8">
    <source>
        <dbReference type="SMART" id="SM00909"/>
    </source>
</evidence>
<comment type="caution">
    <text evidence="9">The sequence shown here is derived from an EMBL/GenBank/DDBJ whole genome shotgun (WGS) entry which is preliminary data.</text>
</comment>
<proteinExistence type="inferred from homology"/>
<dbReference type="Pfam" id="PF10647">
    <property type="entry name" value="Gmad1"/>
    <property type="match status" value="1"/>
</dbReference>